<dbReference type="PROSITE" id="PS51455">
    <property type="entry name" value="PIPK"/>
    <property type="match status" value="1"/>
</dbReference>
<evidence type="ECO:0000256" key="1">
    <source>
        <dbReference type="PROSITE-ProRule" id="PRU00781"/>
    </source>
</evidence>
<dbReference type="Gene3D" id="3.30.810.10">
    <property type="entry name" value="2-Layer Sandwich"/>
    <property type="match status" value="1"/>
</dbReference>
<name>A0A2P6NLA1_9EUKA</name>
<dbReference type="STRING" id="1890364.A0A2P6NLA1"/>
<dbReference type="PANTHER" id="PTHR23086:SF8">
    <property type="entry name" value="PHOSPHATIDYLINOSITOL 5-PHOSPHATE 4-KINASE, ISOFORM A"/>
    <property type="match status" value="1"/>
</dbReference>
<proteinExistence type="predicted"/>
<evidence type="ECO:0000259" key="3">
    <source>
        <dbReference type="PROSITE" id="PS51455"/>
    </source>
</evidence>
<dbReference type="GO" id="GO:0046854">
    <property type="term" value="P:phosphatidylinositol phosphate biosynthetic process"/>
    <property type="evidence" value="ECO:0007669"/>
    <property type="project" value="TreeGrafter"/>
</dbReference>
<dbReference type="EMBL" id="MDYQ01000057">
    <property type="protein sequence ID" value="PRP84745.1"/>
    <property type="molecule type" value="Genomic_DNA"/>
</dbReference>
<feature type="compositionally biased region" description="Basic and acidic residues" evidence="2">
    <location>
        <begin position="558"/>
        <end position="586"/>
    </location>
</feature>
<dbReference type="InterPro" id="IPR002498">
    <property type="entry name" value="PInositol-4-P-4/5-kinase_core"/>
</dbReference>
<keyword evidence="1" id="KW-0067">ATP-binding</keyword>
<evidence type="ECO:0000256" key="2">
    <source>
        <dbReference type="SAM" id="MobiDB-lite"/>
    </source>
</evidence>
<accession>A0A2P6NLA1</accession>
<organism evidence="4 5">
    <name type="scientific">Planoprotostelium fungivorum</name>
    <dbReference type="NCBI Taxonomy" id="1890364"/>
    <lineage>
        <taxon>Eukaryota</taxon>
        <taxon>Amoebozoa</taxon>
        <taxon>Evosea</taxon>
        <taxon>Variosea</taxon>
        <taxon>Cavosteliida</taxon>
        <taxon>Cavosteliaceae</taxon>
        <taxon>Planoprotostelium</taxon>
    </lineage>
</organism>
<dbReference type="AlphaFoldDB" id="A0A2P6NLA1"/>
<keyword evidence="5" id="KW-1185">Reference proteome</keyword>
<reference evidence="4 5" key="1">
    <citation type="journal article" date="2018" name="Genome Biol. Evol.">
        <title>Multiple Roots of Fruiting Body Formation in Amoebozoa.</title>
        <authorList>
            <person name="Hillmann F."/>
            <person name="Forbes G."/>
            <person name="Novohradska S."/>
            <person name="Ferling I."/>
            <person name="Riege K."/>
            <person name="Groth M."/>
            <person name="Westermann M."/>
            <person name="Marz M."/>
            <person name="Spaller T."/>
            <person name="Winckler T."/>
            <person name="Schaap P."/>
            <person name="Glockner G."/>
        </authorList>
    </citation>
    <scope>NUCLEOTIDE SEQUENCE [LARGE SCALE GENOMIC DNA]</scope>
    <source>
        <strain evidence="4 5">Jena</strain>
    </source>
</reference>
<dbReference type="GO" id="GO:0016308">
    <property type="term" value="F:1-phosphatidylinositol-4-phosphate 5-kinase activity"/>
    <property type="evidence" value="ECO:0007669"/>
    <property type="project" value="TreeGrafter"/>
</dbReference>
<dbReference type="CDD" id="cd00139">
    <property type="entry name" value="PIPKc"/>
    <property type="match status" value="1"/>
</dbReference>
<sequence>MAEDPSPPANSRKYSWLSPIKEFFENMIIREEEDDFSDDSHLSLAEEEEHQVPTIISDPHPADLKSILSPRAITPQDTPVDSPTEKRIGWTEAKIFESNFVYDVVLAVRTCLLSGPNVLEDNGTLLYSSTTTASPSRRNSFSGTTPRGLWDKAEAEVATHDSVRYKISRFGDDKRMTVVDYSPKVYAQIRHILGLSSEDCLVSWSAPEKMELKASDGKSSSLFMSSLDRRFMIKRITKADSNTLKSMLDGYHKHLTQNRNSTLMRIIGHHKIIRKGRVHYVIVSLNIFGPIRPDEIYDLKGSKVGRTLQLERSTSFLDENPEEVAQLTTQQAEKDNDFLSKKRKIHLSVSDRAELISAIEADTRWLESHFVMDYSFLVGISKTHTHLNTQPSSPSDTRNLRKIPTQVYFLEDVLTQKAGGTRFRMIRSPSLLLRRSPKPDPSISTTESSKGSTLMAVRGLASNQVEENKTECYLFGIIDVGLHSPSTSDDVQFLQKYDSKKKIAHFAKTLRHEKEELSTVNPELYASRFRDFLNQSVLSSNADASSSTASQAESLSSDTRRMQQNQRKDKREKEEKNRVDTTSEKEPLFRASTCAWPRSVVANRDEEEQVRTPGEISFSLRRGEEDAHHQGGKRKHALLTRVCQPDVLPIKALVISQQGDMLALGYP</sequence>
<dbReference type="InterPro" id="IPR027484">
    <property type="entry name" value="PInositol-4-P-5-kinase_N"/>
</dbReference>
<dbReference type="OrthoDB" id="20783at2759"/>
<evidence type="ECO:0000313" key="5">
    <source>
        <dbReference type="Proteomes" id="UP000241769"/>
    </source>
</evidence>
<dbReference type="Proteomes" id="UP000241769">
    <property type="component" value="Unassembled WGS sequence"/>
</dbReference>
<keyword evidence="1 4" id="KW-0418">Kinase</keyword>
<dbReference type="InterPro" id="IPR027483">
    <property type="entry name" value="PInositol-4-P-4/5-kinase_C_sf"/>
</dbReference>
<dbReference type="InterPro" id="IPR023610">
    <property type="entry name" value="PInositol-4/5-P-5/4-kinase"/>
</dbReference>
<evidence type="ECO:0000313" key="4">
    <source>
        <dbReference type="EMBL" id="PRP84745.1"/>
    </source>
</evidence>
<feature type="domain" description="PIPK" evidence="3">
    <location>
        <begin position="113"/>
        <end position="537"/>
    </location>
</feature>
<keyword evidence="1" id="KW-0547">Nucleotide-binding</keyword>
<dbReference type="SMART" id="SM00330">
    <property type="entry name" value="PIPKc"/>
    <property type="match status" value="1"/>
</dbReference>
<dbReference type="SUPFAM" id="SSF56104">
    <property type="entry name" value="SAICAR synthase-like"/>
    <property type="match status" value="1"/>
</dbReference>
<protein>
    <submittedName>
        <fullName evidence="4">1-phosphatidylinositol-4-phosphate 5-kinase</fullName>
    </submittedName>
</protein>
<dbReference type="Gene3D" id="3.30.800.10">
    <property type="entry name" value="Phosphatidylinositol Phosphate Kinase II Beta"/>
    <property type="match status" value="1"/>
</dbReference>
<keyword evidence="1" id="KW-0808">Transferase</keyword>
<dbReference type="GO" id="GO:0005524">
    <property type="term" value="F:ATP binding"/>
    <property type="evidence" value="ECO:0007669"/>
    <property type="project" value="UniProtKB-UniRule"/>
</dbReference>
<feature type="compositionally biased region" description="Low complexity" evidence="2">
    <location>
        <begin position="540"/>
        <end position="557"/>
    </location>
</feature>
<dbReference type="InParanoid" id="A0A2P6NLA1"/>
<dbReference type="Pfam" id="PF01504">
    <property type="entry name" value="PIP5K"/>
    <property type="match status" value="1"/>
</dbReference>
<dbReference type="PANTHER" id="PTHR23086">
    <property type="entry name" value="PHOSPHATIDYLINOSITOL-4-PHOSPHATE 5-KINASE"/>
    <property type="match status" value="1"/>
</dbReference>
<gene>
    <name evidence="4" type="ORF">PROFUN_07847</name>
</gene>
<comment type="caution">
    <text evidence="4">The sequence shown here is derived from an EMBL/GenBank/DDBJ whole genome shotgun (WGS) entry which is preliminary data.</text>
</comment>
<dbReference type="GO" id="GO:0005886">
    <property type="term" value="C:plasma membrane"/>
    <property type="evidence" value="ECO:0007669"/>
    <property type="project" value="TreeGrafter"/>
</dbReference>
<feature type="region of interest" description="Disordered" evidence="2">
    <location>
        <begin position="540"/>
        <end position="586"/>
    </location>
</feature>